<feature type="repeat" description="ANK" evidence="3">
    <location>
        <begin position="868"/>
        <end position="900"/>
    </location>
</feature>
<dbReference type="InterPro" id="IPR025676">
    <property type="entry name" value="Clr5_dom"/>
</dbReference>
<dbReference type="SUPFAM" id="SSF48403">
    <property type="entry name" value="Ankyrin repeat"/>
    <property type="match status" value="2"/>
</dbReference>
<evidence type="ECO:0000313" key="6">
    <source>
        <dbReference type="Proteomes" id="UP001521184"/>
    </source>
</evidence>
<feature type="repeat" description="ANK" evidence="3">
    <location>
        <begin position="833"/>
        <end position="865"/>
    </location>
</feature>
<dbReference type="PROSITE" id="PS50088">
    <property type="entry name" value="ANK_REPEAT"/>
    <property type="match status" value="5"/>
</dbReference>
<keyword evidence="6" id="KW-1185">Reference proteome</keyword>
<dbReference type="PANTHER" id="PTHR24198">
    <property type="entry name" value="ANKYRIN REPEAT AND PROTEIN KINASE DOMAIN-CONTAINING PROTEIN"/>
    <property type="match status" value="1"/>
</dbReference>
<dbReference type="Proteomes" id="UP001521184">
    <property type="component" value="Unassembled WGS sequence"/>
</dbReference>
<dbReference type="SMART" id="SM00248">
    <property type="entry name" value="ANK"/>
    <property type="match status" value="12"/>
</dbReference>
<dbReference type="Gene3D" id="1.25.40.20">
    <property type="entry name" value="Ankyrin repeat-containing domain"/>
    <property type="match status" value="3"/>
</dbReference>
<evidence type="ECO:0000256" key="1">
    <source>
        <dbReference type="ARBA" id="ARBA00022737"/>
    </source>
</evidence>
<feature type="repeat" description="ANK" evidence="3">
    <location>
        <begin position="903"/>
        <end position="935"/>
    </location>
</feature>
<evidence type="ECO:0000256" key="2">
    <source>
        <dbReference type="ARBA" id="ARBA00023043"/>
    </source>
</evidence>
<feature type="domain" description="Clr5" evidence="4">
    <location>
        <begin position="1"/>
        <end position="40"/>
    </location>
</feature>
<gene>
    <name evidence="5" type="ORF">SLS58_003967</name>
</gene>
<name>A0ABR3TVW0_9PEZI</name>
<keyword evidence="1" id="KW-0677">Repeat</keyword>
<dbReference type="PROSITE" id="PS50297">
    <property type="entry name" value="ANK_REP_REGION"/>
    <property type="match status" value="3"/>
</dbReference>
<protein>
    <recommendedName>
        <fullName evidence="4">Clr5 domain-containing protein</fullName>
    </recommendedName>
</protein>
<organism evidence="5 6">
    <name type="scientific">Diplodia intermedia</name>
    <dbReference type="NCBI Taxonomy" id="856260"/>
    <lineage>
        <taxon>Eukaryota</taxon>
        <taxon>Fungi</taxon>
        <taxon>Dikarya</taxon>
        <taxon>Ascomycota</taxon>
        <taxon>Pezizomycotina</taxon>
        <taxon>Dothideomycetes</taxon>
        <taxon>Dothideomycetes incertae sedis</taxon>
        <taxon>Botryosphaeriales</taxon>
        <taxon>Botryosphaeriaceae</taxon>
        <taxon>Diplodia</taxon>
    </lineage>
</organism>
<feature type="repeat" description="ANK" evidence="3">
    <location>
        <begin position="438"/>
        <end position="470"/>
    </location>
</feature>
<feature type="repeat" description="ANK" evidence="3">
    <location>
        <begin position="510"/>
        <end position="539"/>
    </location>
</feature>
<evidence type="ECO:0000313" key="5">
    <source>
        <dbReference type="EMBL" id="KAL1645260.1"/>
    </source>
</evidence>
<dbReference type="Pfam" id="PF12796">
    <property type="entry name" value="Ank_2"/>
    <property type="match status" value="2"/>
</dbReference>
<accession>A0ABR3TVW0</accession>
<dbReference type="Pfam" id="PF14420">
    <property type="entry name" value="Clr5"/>
    <property type="match status" value="1"/>
</dbReference>
<dbReference type="EMBL" id="JAKEKT020000020">
    <property type="protein sequence ID" value="KAL1645260.1"/>
    <property type="molecule type" value="Genomic_DNA"/>
</dbReference>
<sequence>MDPEWERHKETIWDLYLKQDKTLKKVMKEMKEVHNFHAREGKDTDFKINGVPVTQKKLKKAITRYGEGSRWDIVAWQQREGKSQRSPSPYGLSFSTPAGLLSPNHDALSSNSDVAVMSDPALATLGSVAVSSLVLDRLPLLRFQRLMTQNFMELDELLSHLISNRPDAGSLVKLESGPSRQKQYDTFIIEAVHEPALAIAFATNSQVDAINEFLNAVLQTSNHVGNNNAFEGFLTNAVLAMVKTPKGQVQLMNLLSEQNPTFEALIEVIFRKALERDQVDLVRFLLKHSSVHPNDLILTQYHEKKLPLEVAIAKRNFIMVELLINFGADPNKGISTLDSLAQKAPQALLQDILDRDLVDNFDAIVTFQRHGHRGLVQRALEKDIDLRSFPAGQAVTSSMGPESALRILKNAISADNIQIADLIIRSPATLGFDLVNQSGSELVHLALKARSSGMLHLLLKKGVDINMLGPLNLSPLTFAILDRQLDVARYLIEWGACIERPLESGLMWPSPIQAAACTGSYEIALLLISRGANVNASPPTEDVEPKEFEAFRWKWKQTRGRTTLLMAALNEYDDNRLQMVRLLRESGADVKPYWDHAKAEAEEIEPDVASTGHDTIFQYLLSSDPSFPVGDAFRVAIDFGFMQSLRFIVAQGAGVDTMIYGNRTPICYAIGSWQLCNIPDLQLDVVSCLIQEGASLKDSDDEPLKFSGRICRENPDLANLLLQNGACVDPLLELEDELCGYDNDENTVAKSGRLDMAQMLLQAGATVNELGRISDEVTYVAYDIGLDQLYVEDLSPDWTFESTLSIAVDGGLEMVKLILGAGADANEPAHAQGGRTPLQKAAEVGSLDIVDFLLQHDANVNASPASWRGVTALQAAAINSHFDISRRLLERGADPNGPGAEKEGRTALEGAAERGRIDMLQLLLDNGADTKSADFGDEQFRRAVELAEGEGYHAAARLLKRYRDGES</sequence>
<comment type="caution">
    <text evidence="5">The sequence shown here is derived from an EMBL/GenBank/DDBJ whole genome shotgun (WGS) entry which is preliminary data.</text>
</comment>
<dbReference type="Pfam" id="PF00023">
    <property type="entry name" value="Ank"/>
    <property type="match status" value="2"/>
</dbReference>
<evidence type="ECO:0000259" key="4">
    <source>
        <dbReference type="Pfam" id="PF14420"/>
    </source>
</evidence>
<reference evidence="5 6" key="1">
    <citation type="journal article" date="2023" name="Plant Dis.">
        <title>First Report of Diplodia intermedia Causing Canker and Dieback Diseases on Apple Trees in Canada.</title>
        <authorList>
            <person name="Ellouze W."/>
            <person name="Ilyukhin E."/>
            <person name="Sulman M."/>
            <person name="Ali S."/>
        </authorList>
    </citation>
    <scope>NUCLEOTIDE SEQUENCE [LARGE SCALE GENOMIC DNA]</scope>
    <source>
        <strain evidence="5 6">M45-28</strain>
    </source>
</reference>
<evidence type="ECO:0000256" key="3">
    <source>
        <dbReference type="PROSITE-ProRule" id="PRU00023"/>
    </source>
</evidence>
<dbReference type="InterPro" id="IPR002110">
    <property type="entry name" value="Ankyrin_rpt"/>
</dbReference>
<dbReference type="InterPro" id="IPR036770">
    <property type="entry name" value="Ankyrin_rpt-contain_sf"/>
</dbReference>
<proteinExistence type="predicted"/>
<dbReference type="PANTHER" id="PTHR24198:SF165">
    <property type="entry name" value="ANKYRIN REPEAT-CONTAINING PROTEIN-RELATED"/>
    <property type="match status" value="1"/>
</dbReference>
<keyword evidence="2 3" id="KW-0040">ANK repeat</keyword>